<dbReference type="InterPro" id="IPR050228">
    <property type="entry name" value="Carboxylesterase_BioH"/>
</dbReference>
<dbReference type="PANTHER" id="PTHR43194">
    <property type="entry name" value="HYDROLASE ALPHA/BETA FOLD FAMILY"/>
    <property type="match status" value="1"/>
</dbReference>
<dbReference type="SUPFAM" id="SSF53474">
    <property type="entry name" value="alpha/beta-Hydrolases"/>
    <property type="match status" value="1"/>
</dbReference>
<dbReference type="RefSeq" id="WP_019964407.1">
    <property type="nucleotide sequence ID" value="NZ_UGSK01000001.1"/>
</dbReference>
<dbReference type="Gene3D" id="3.40.50.1820">
    <property type="entry name" value="alpha/beta hydrolase"/>
    <property type="match status" value="1"/>
</dbReference>
<dbReference type="AlphaFoldDB" id="A0A379A0W9"/>
<accession>A0A379A0W9</accession>
<dbReference type="InterPro" id="IPR000073">
    <property type="entry name" value="AB_hydrolase_1"/>
</dbReference>
<dbReference type="Pfam" id="PF00561">
    <property type="entry name" value="Abhydrolase_1"/>
    <property type="match status" value="1"/>
</dbReference>
<keyword evidence="2" id="KW-0378">Hydrolase</keyword>
<evidence type="ECO:0000259" key="1">
    <source>
        <dbReference type="Pfam" id="PF00561"/>
    </source>
</evidence>
<dbReference type="CDD" id="cd12808">
    <property type="entry name" value="Esterase_713_like-1"/>
    <property type="match status" value="1"/>
</dbReference>
<evidence type="ECO:0000313" key="3">
    <source>
        <dbReference type="Proteomes" id="UP000255000"/>
    </source>
</evidence>
<dbReference type="InterPro" id="IPR029058">
    <property type="entry name" value="AB_hydrolase_fold"/>
</dbReference>
<dbReference type="OrthoDB" id="7820973at2"/>
<gene>
    <name evidence="2" type="ORF">NCTC13350_03991</name>
</gene>
<sequence>MSSHDPIVLSSINSFHIGGSVVRLQGQPRREVKVSANGDARTVDLNGGYFVGQLYAQHFRQASPRSGLPVLFWHGGAMSGVTWETTPDGRPGWQNYFLRKGYDVVVSDAVERGRASWAPFPEIYDGSPLFRTQQDAWTLFRMGLKEGYHEDQALRRGYEGQRFPLSAFDQLSAQFVARWTTNNERTLAAYEKLLDRVGPAIIIAHSQGGWFAQQIAARKPEQIAAIVAIEPAGAPTLSEAETKLAARVPYLYVWGDYCNDHPAWQGYKAKVLLHCQMLQEHGASVAQLDLPLEGIRGNSHMPMMDDNSDYVAAMVASWLAGKGL</sequence>
<dbReference type="EMBL" id="UGSK01000001">
    <property type="protein sequence ID" value="SUB03008.1"/>
    <property type="molecule type" value="Genomic_DNA"/>
</dbReference>
<dbReference type="Proteomes" id="UP000255000">
    <property type="component" value="Unassembled WGS sequence"/>
</dbReference>
<name>A0A379A0W9_9HYPH</name>
<proteinExistence type="predicted"/>
<dbReference type="PANTHER" id="PTHR43194:SF5">
    <property type="entry name" value="PIMELOYL-[ACYL-CARRIER PROTEIN] METHYL ESTER ESTERASE"/>
    <property type="match status" value="1"/>
</dbReference>
<dbReference type="GO" id="GO:0016787">
    <property type="term" value="F:hydrolase activity"/>
    <property type="evidence" value="ECO:0007669"/>
    <property type="project" value="UniProtKB-KW"/>
</dbReference>
<evidence type="ECO:0000313" key="2">
    <source>
        <dbReference type="EMBL" id="SUB03008.1"/>
    </source>
</evidence>
<organism evidence="2 3">
    <name type="scientific">Pannonibacter phragmitetus</name>
    <dbReference type="NCBI Taxonomy" id="121719"/>
    <lineage>
        <taxon>Bacteria</taxon>
        <taxon>Pseudomonadati</taxon>
        <taxon>Pseudomonadota</taxon>
        <taxon>Alphaproteobacteria</taxon>
        <taxon>Hyphomicrobiales</taxon>
        <taxon>Stappiaceae</taxon>
        <taxon>Pannonibacter</taxon>
    </lineage>
</organism>
<reference evidence="2 3" key="1">
    <citation type="submission" date="2018-06" db="EMBL/GenBank/DDBJ databases">
        <authorList>
            <consortium name="Pathogen Informatics"/>
            <person name="Doyle S."/>
        </authorList>
    </citation>
    <scope>NUCLEOTIDE SEQUENCE [LARGE SCALE GENOMIC DNA]</scope>
    <source>
        <strain evidence="2 3">NCTC13350</strain>
    </source>
</reference>
<feature type="domain" description="AB hydrolase-1" evidence="1">
    <location>
        <begin position="69"/>
        <end position="247"/>
    </location>
</feature>
<protein>
    <submittedName>
        <fullName evidence="2">Alpha/beta hydrolase family</fullName>
    </submittedName>
</protein>